<dbReference type="GeneID" id="7332290"/>
<dbReference type="PANTHER" id="PTHR11614">
    <property type="entry name" value="PHOSPHOLIPASE-RELATED"/>
    <property type="match status" value="1"/>
</dbReference>
<protein>
    <submittedName>
        <fullName evidence="2">Lysophospholipase L2</fullName>
        <ecNumber evidence="2">3.1.1.5</ecNumber>
    </submittedName>
</protein>
<evidence type="ECO:0000259" key="1">
    <source>
        <dbReference type="Pfam" id="PF12146"/>
    </source>
</evidence>
<dbReference type="Pfam" id="PF12146">
    <property type="entry name" value="Hydrolase_4"/>
    <property type="match status" value="1"/>
</dbReference>
<dbReference type="PATRIC" id="fig|565050.3.peg.2288"/>
<dbReference type="AlphaFoldDB" id="A0A0H3CAE8"/>
<dbReference type="EC" id="3.1.1.5" evidence="2"/>
<dbReference type="Gene3D" id="3.40.50.1820">
    <property type="entry name" value="alpha/beta hydrolase"/>
    <property type="match status" value="1"/>
</dbReference>
<dbReference type="PhylomeDB" id="A0A0H3CAE8"/>
<dbReference type="EMBL" id="CP001340">
    <property type="protein sequence ID" value="ACL95801.1"/>
    <property type="molecule type" value="Genomic_DNA"/>
</dbReference>
<evidence type="ECO:0000313" key="3">
    <source>
        <dbReference type="Proteomes" id="UP000001364"/>
    </source>
</evidence>
<dbReference type="SMR" id="A0A0H3CAE8"/>
<feature type="domain" description="Serine aminopeptidase S33" evidence="1">
    <location>
        <begin position="42"/>
        <end position="296"/>
    </location>
</feature>
<dbReference type="KEGG" id="ccs:CCNA_02336"/>
<accession>A0A0H3CAE8</accession>
<gene>
    <name evidence="2" type="ordered locus">CCNA_02336</name>
</gene>
<dbReference type="Proteomes" id="UP000001364">
    <property type="component" value="Chromosome"/>
</dbReference>
<dbReference type="InterPro" id="IPR051044">
    <property type="entry name" value="MAG_DAG_Lipase"/>
</dbReference>
<evidence type="ECO:0000313" key="2">
    <source>
        <dbReference type="EMBL" id="ACL95801.1"/>
    </source>
</evidence>
<keyword evidence="3" id="KW-1185">Reference proteome</keyword>
<dbReference type="RefSeq" id="WP_010920114.1">
    <property type="nucleotide sequence ID" value="NC_011916.1"/>
</dbReference>
<sequence length="326" mass="35645">MEEPAPLVSIPEAPVPDHGKAEWFRGADGATLRAATFFPAGPARGSVVLSPGRSEPLEKYFEVVDDLLARDFAVLLHDWRGQGLSARALPDRLKGHARGFKTFVSDYEALLDAFETRMPKPWIAVSHSMGGCLTTLALAQGETRFAAAVLSAPMLGLNTAGVPPWLARPLAFVMSRVGLAGEYVQTPYDPLTQTFQGDGLTHDETRYDRYQAQLRAHPEIALGGMTWGWADFAISACAWLRRSKSVEAIAIPVIILGAELDNRVLNADSESIARRIPKGRYVEVPGAFHEILVETDARRALFWQAFDETVDPIAAREPLISPNVSD</sequence>
<organism evidence="2 3">
    <name type="scientific">Caulobacter vibrioides (strain NA1000 / CB15N)</name>
    <name type="common">Caulobacter crescentus</name>
    <dbReference type="NCBI Taxonomy" id="565050"/>
    <lineage>
        <taxon>Bacteria</taxon>
        <taxon>Pseudomonadati</taxon>
        <taxon>Pseudomonadota</taxon>
        <taxon>Alphaproteobacteria</taxon>
        <taxon>Caulobacterales</taxon>
        <taxon>Caulobacteraceae</taxon>
        <taxon>Caulobacter</taxon>
    </lineage>
</organism>
<name>A0A0H3CAE8_CAUVN</name>
<reference evidence="2 3" key="1">
    <citation type="journal article" date="2010" name="J. Bacteriol.">
        <title>The genetic basis of laboratory adaptation in Caulobacter crescentus.</title>
        <authorList>
            <person name="Marks M.E."/>
            <person name="Castro-Rojas C.M."/>
            <person name="Teiling C."/>
            <person name="Du L."/>
            <person name="Kapatral V."/>
            <person name="Walunas T.L."/>
            <person name="Crosson S."/>
        </authorList>
    </citation>
    <scope>NUCLEOTIDE SEQUENCE [LARGE SCALE GENOMIC DNA]</scope>
    <source>
        <strain evidence="3">NA1000 / CB15N</strain>
    </source>
</reference>
<proteinExistence type="predicted"/>
<keyword evidence="2" id="KW-0378">Hydrolase</keyword>
<dbReference type="HOGENOM" id="CLU_026209_10_1_5"/>
<dbReference type="GO" id="GO:0004622">
    <property type="term" value="F:phosphatidylcholine lysophospholipase activity"/>
    <property type="evidence" value="ECO:0007669"/>
    <property type="project" value="UniProtKB-EC"/>
</dbReference>
<dbReference type="SUPFAM" id="SSF53474">
    <property type="entry name" value="alpha/beta-Hydrolases"/>
    <property type="match status" value="1"/>
</dbReference>
<dbReference type="InterPro" id="IPR029058">
    <property type="entry name" value="AB_hydrolase_fold"/>
</dbReference>
<dbReference type="InterPro" id="IPR022742">
    <property type="entry name" value="Hydrolase_4"/>
</dbReference>
<dbReference type="OrthoDB" id="9788260at2"/>
<dbReference type="RefSeq" id="YP_002517709.1">
    <property type="nucleotide sequence ID" value="NC_011916.1"/>
</dbReference>